<dbReference type="EMBL" id="QICA01000024">
    <property type="protein sequence ID" value="RNL36160.1"/>
    <property type="molecule type" value="Genomic_DNA"/>
</dbReference>
<reference evidence="1 2" key="1">
    <citation type="journal article" date="2019" name="Microbiol. Resour. Announc.">
        <title>Draft Genome Sequences of Type Strains of Gordonibacter faecihominis, Paraeggerthella hongkongensis, Parvibacter caecicola,Slackia equolifaciens, Slackia faecicanis, and Slackia isoflavoniconvertens.</title>
        <authorList>
            <person name="Danylec N."/>
            <person name="Stoll D.A."/>
            <person name="Dotsch A."/>
            <person name="Huch M."/>
        </authorList>
    </citation>
    <scope>NUCLEOTIDE SEQUENCE [LARGE SCALE GENOMIC DNA]</scope>
    <source>
        <strain evidence="1 2">DSM 18785</strain>
    </source>
</reference>
<name>A0A3N0ANC5_9ACTN</name>
<dbReference type="RefSeq" id="WP_117285142.1">
    <property type="nucleotide sequence ID" value="NZ_JAMTCE010000006.1"/>
</dbReference>
<keyword evidence="2" id="KW-1185">Reference proteome</keyword>
<accession>A0A3N0ANC5</accession>
<dbReference type="InterPro" id="IPR022148">
    <property type="entry name" value="CopG_antitoxin"/>
</dbReference>
<organism evidence="1 2">
    <name type="scientific">Adlercreutzia equolifaciens subsp. celatus DSM 18785</name>
    <dbReference type="NCBI Taxonomy" id="1121021"/>
    <lineage>
        <taxon>Bacteria</taxon>
        <taxon>Bacillati</taxon>
        <taxon>Actinomycetota</taxon>
        <taxon>Coriobacteriia</taxon>
        <taxon>Eggerthellales</taxon>
        <taxon>Eggerthellaceae</taxon>
        <taxon>Adlercreutzia</taxon>
    </lineage>
</organism>
<protein>
    <submittedName>
        <fullName evidence="1">Antitoxin</fullName>
    </submittedName>
</protein>
<evidence type="ECO:0000313" key="1">
    <source>
        <dbReference type="EMBL" id="RNL36160.1"/>
    </source>
</evidence>
<sequence length="67" mass="7841">MRAEYDFANSKPNPYAKRLRRPVTMRIDVEAIDYFKEEAARTGIPYQNLINLYLVQCAEEKKVLAFA</sequence>
<proteinExistence type="predicted"/>
<comment type="caution">
    <text evidence="1">The sequence shown here is derived from an EMBL/GenBank/DDBJ whole genome shotgun (WGS) entry which is preliminary data.</text>
</comment>
<evidence type="ECO:0000313" key="2">
    <source>
        <dbReference type="Proteomes" id="UP000278327"/>
    </source>
</evidence>
<dbReference type="Pfam" id="PF12441">
    <property type="entry name" value="CopG_antitoxin"/>
    <property type="match status" value="1"/>
</dbReference>
<gene>
    <name evidence="1" type="ORF">DMP10_11160</name>
</gene>
<dbReference type="AlphaFoldDB" id="A0A3N0ANC5"/>
<dbReference type="Proteomes" id="UP000278327">
    <property type="component" value="Unassembled WGS sequence"/>
</dbReference>